<keyword evidence="4" id="KW-0808">Transferase</keyword>
<dbReference type="SUPFAM" id="SSF53335">
    <property type="entry name" value="S-adenosyl-L-methionine-dependent methyltransferases"/>
    <property type="match status" value="1"/>
</dbReference>
<dbReference type="EMBL" id="JAHRHJ020000008">
    <property type="protein sequence ID" value="KAH9305255.1"/>
    <property type="molecule type" value="Genomic_DNA"/>
</dbReference>
<evidence type="ECO:0000256" key="2">
    <source>
        <dbReference type="ARBA" id="ARBA00012796"/>
    </source>
</evidence>
<protein>
    <recommendedName>
        <fullName evidence="2">tRNA (adenine(58)-N(1))-methyltransferase</fullName>
        <ecNumber evidence="2">2.1.1.220</ecNumber>
    </recommendedName>
</protein>
<comment type="caution">
    <text evidence="9">The sequence shown here is derived from an EMBL/GenBank/DDBJ whole genome shotgun (WGS) entry which is preliminary data.</text>
</comment>
<dbReference type="Proteomes" id="UP000824469">
    <property type="component" value="Unassembled WGS sequence"/>
</dbReference>
<proteinExistence type="predicted"/>
<dbReference type="GO" id="GO:0160107">
    <property type="term" value="F:tRNA (adenine(58)-N1)-methyltransferase activity"/>
    <property type="evidence" value="ECO:0007669"/>
    <property type="project" value="UniProtKB-EC"/>
</dbReference>
<dbReference type="InterPro" id="IPR029063">
    <property type="entry name" value="SAM-dependent_MTases_sf"/>
</dbReference>
<dbReference type="GO" id="GO:0005634">
    <property type="term" value="C:nucleus"/>
    <property type="evidence" value="ECO:0007669"/>
    <property type="project" value="UniProtKB-SubCell"/>
</dbReference>
<dbReference type="PANTHER" id="PTHR12133">
    <property type="entry name" value="TRNA (ADENINE(58)-N(1))-METHYLTRANSFERASE"/>
    <property type="match status" value="1"/>
</dbReference>
<dbReference type="OMA" id="EFENNGM"/>
<keyword evidence="7" id="KW-0539">Nucleus</keyword>
<keyword evidence="10" id="KW-1185">Reference proteome</keyword>
<evidence type="ECO:0000256" key="1">
    <source>
        <dbReference type="ARBA" id="ARBA00004123"/>
    </source>
</evidence>
<dbReference type="PROSITE" id="PS51620">
    <property type="entry name" value="SAM_TRM61"/>
    <property type="match status" value="1"/>
</dbReference>
<evidence type="ECO:0000256" key="4">
    <source>
        <dbReference type="ARBA" id="ARBA00022679"/>
    </source>
</evidence>
<dbReference type="InterPro" id="IPR014816">
    <property type="entry name" value="tRNA_MeTrfase_Gcd14"/>
</dbReference>
<reference evidence="9 10" key="1">
    <citation type="journal article" date="2021" name="Nat. Plants">
        <title>The Taxus genome provides insights into paclitaxel biosynthesis.</title>
        <authorList>
            <person name="Xiong X."/>
            <person name="Gou J."/>
            <person name="Liao Q."/>
            <person name="Li Y."/>
            <person name="Zhou Q."/>
            <person name="Bi G."/>
            <person name="Li C."/>
            <person name="Du R."/>
            <person name="Wang X."/>
            <person name="Sun T."/>
            <person name="Guo L."/>
            <person name="Liang H."/>
            <person name="Lu P."/>
            <person name="Wu Y."/>
            <person name="Zhang Z."/>
            <person name="Ro D.K."/>
            <person name="Shang Y."/>
            <person name="Huang S."/>
            <person name="Yan J."/>
        </authorList>
    </citation>
    <scope>NUCLEOTIDE SEQUENCE [LARGE SCALE GENOMIC DNA]</scope>
    <source>
        <strain evidence="9">Ta-2019</strain>
    </source>
</reference>
<organism evidence="9 10">
    <name type="scientific">Taxus chinensis</name>
    <name type="common">Chinese yew</name>
    <name type="synonym">Taxus wallichiana var. chinensis</name>
    <dbReference type="NCBI Taxonomy" id="29808"/>
    <lineage>
        <taxon>Eukaryota</taxon>
        <taxon>Viridiplantae</taxon>
        <taxon>Streptophyta</taxon>
        <taxon>Embryophyta</taxon>
        <taxon>Tracheophyta</taxon>
        <taxon>Spermatophyta</taxon>
        <taxon>Pinopsida</taxon>
        <taxon>Pinidae</taxon>
        <taxon>Conifers II</taxon>
        <taxon>Cupressales</taxon>
        <taxon>Taxaceae</taxon>
        <taxon>Taxus</taxon>
    </lineage>
</organism>
<evidence type="ECO:0000259" key="8">
    <source>
        <dbReference type="Pfam" id="PF08704"/>
    </source>
</evidence>
<evidence type="ECO:0000256" key="5">
    <source>
        <dbReference type="ARBA" id="ARBA00022691"/>
    </source>
</evidence>
<keyword evidence="3" id="KW-0489">Methyltransferase</keyword>
<evidence type="ECO:0000313" key="10">
    <source>
        <dbReference type="Proteomes" id="UP000824469"/>
    </source>
</evidence>
<accession>A0AA38KTG7</accession>
<dbReference type="Pfam" id="PF08704">
    <property type="entry name" value="GCD14"/>
    <property type="match status" value="1"/>
</dbReference>
<keyword evidence="6" id="KW-0819">tRNA processing</keyword>
<sequence length="200" mass="22945">MEYGSGSGSLTTSLARVVPPIGHVYTFYFHELWATSAREEFENNGMSILIIVEVRGIQGNGFRSKFHVEIDVVFLDLPQPWLTPASATYVLKFYGVLCLFSPYIEQVHHTCYVLNTIDFTDVQTFEVLLRTYEVHEQSISKMIEEKSFDVHISFSSLPCKRMHSEMTKDNCLTKPTIETKVKTEKVHMVMAKPYPEKKGH</sequence>
<name>A0AA38KTG7_TAXCH</name>
<feature type="non-terminal residue" evidence="9">
    <location>
        <position position="200"/>
    </location>
</feature>
<dbReference type="Gene3D" id="3.40.50.150">
    <property type="entry name" value="Vaccinia Virus protein VP39"/>
    <property type="match status" value="1"/>
</dbReference>
<feature type="domain" description="tRNA (adenine(58)-N(1))-methyltransferase catalytic subunit TRM61 C-terminal" evidence="8">
    <location>
        <begin position="2"/>
        <end position="200"/>
    </location>
</feature>
<evidence type="ECO:0000256" key="3">
    <source>
        <dbReference type="ARBA" id="ARBA00022603"/>
    </source>
</evidence>
<dbReference type="PANTHER" id="PTHR12133:SF2">
    <property type="entry name" value="TRNA (ADENINE(58)-N(1))-METHYLTRANSFERASE CATALYTIC SUBUNIT TRMT61A"/>
    <property type="match status" value="1"/>
</dbReference>
<evidence type="ECO:0000256" key="6">
    <source>
        <dbReference type="ARBA" id="ARBA00022694"/>
    </source>
</evidence>
<dbReference type="EC" id="2.1.1.220" evidence="2"/>
<dbReference type="InterPro" id="IPR049470">
    <property type="entry name" value="TRM61_C"/>
</dbReference>
<dbReference type="GO" id="GO:0030488">
    <property type="term" value="P:tRNA methylation"/>
    <property type="evidence" value="ECO:0007669"/>
    <property type="project" value="InterPro"/>
</dbReference>
<evidence type="ECO:0000256" key="7">
    <source>
        <dbReference type="ARBA" id="ARBA00023242"/>
    </source>
</evidence>
<dbReference type="GO" id="GO:0031515">
    <property type="term" value="C:tRNA (m1A) methyltransferase complex"/>
    <property type="evidence" value="ECO:0007669"/>
    <property type="project" value="InterPro"/>
</dbReference>
<gene>
    <name evidence="9" type="ORF">KI387_009659</name>
</gene>
<keyword evidence="5" id="KW-0949">S-adenosyl-L-methionine</keyword>
<evidence type="ECO:0000313" key="9">
    <source>
        <dbReference type="EMBL" id="KAH9305255.1"/>
    </source>
</evidence>
<dbReference type="AlphaFoldDB" id="A0AA38KTG7"/>
<comment type="subcellular location">
    <subcellularLocation>
        <location evidence="1">Nucleus</location>
    </subcellularLocation>
</comment>